<name>A0A1I4X8I9_9FLAO</name>
<dbReference type="PANTHER" id="PTHR12302:SF3">
    <property type="entry name" value="SERINE_THREONINE-PROTEIN KINASE 31"/>
    <property type="match status" value="1"/>
</dbReference>
<protein>
    <submittedName>
        <fullName evidence="5">Micrococcal nuclease</fullName>
    </submittedName>
</protein>
<proteinExistence type="predicted"/>
<keyword evidence="2" id="KW-0255">Endonuclease</keyword>
<evidence type="ECO:0000256" key="3">
    <source>
        <dbReference type="ARBA" id="ARBA00022801"/>
    </source>
</evidence>
<dbReference type="Pfam" id="PF00565">
    <property type="entry name" value="SNase"/>
    <property type="match status" value="1"/>
</dbReference>
<evidence type="ECO:0000313" key="6">
    <source>
        <dbReference type="Proteomes" id="UP000199149"/>
    </source>
</evidence>
<organism evidence="5 6">
    <name type="scientific">Algoriella xinjiangensis</name>
    <dbReference type="NCBI Taxonomy" id="684065"/>
    <lineage>
        <taxon>Bacteria</taxon>
        <taxon>Pseudomonadati</taxon>
        <taxon>Bacteroidota</taxon>
        <taxon>Flavobacteriia</taxon>
        <taxon>Flavobacteriales</taxon>
        <taxon>Weeksellaceae</taxon>
        <taxon>Algoriella</taxon>
    </lineage>
</organism>
<evidence type="ECO:0000259" key="4">
    <source>
        <dbReference type="PROSITE" id="PS50830"/>
    </source>
</evidence>
<dbReference type="SMART" id="SM00318">
    <property type="entry name" value="SNc"/>
    <property type="match status" value="1"/>
</dbReference>
<dbReference type="RefSeq" id="WP_092908388.1">
    <property type="nucleotide sequence ID" value="NZ_FOUZ01000008.1"/>
</dbReference>
<dbReference type="OrthoDB" id="9805504at2"/>
<dbReference type="CDD" id="cd00175">
    <property type="entry name" value="SNc"/>
    <property type="match status" value="1"/>
</dbReference>
<dbReference type="PANTHER" id="PTHR12302">
    <property type="entry name" value="EBNA2 BINDING PROTEIN P100"/>
    <property type="match status" value="1"/>
</dbReference>
<dbReference type="Gene3D" id="2.40.50.90">
    <property type="match status" value="1"/>
</dbReference>
<dbReference type="EMBL" id="FOUZ01000008">
    <property type="protein sequence ID" value="SFN22298.1"/>
    <property type="molecule type" value="Genomic_DNA"/>
</dbReference>
<dbReference type="PROSITE" id="PS51257">
    <property type="entry name" value="PROKAR_LIPOPROTEIN"/>
    <property type="match status" value="1"/>
</dbReference>
<keyword evidence="3" id="KW-0378">Hydrolase</keyword>
<accession>A0A1I4X8I9</accession>
<reference evidence="6" key="1">
    <citation type="submission" date="2016-10" db="EMBL/GenBank/DDBJ databases">
        <authorList>
            <person name="Varghese N."/>
            <person name="Submissions S."/>
        </authorList>
    </citation>
    <scope>NUCLEOTIDE SEQUENCE [LARGE SCALE GENOMIC DNA]</scope>
    <source>
        <strain evidence="6">XJ109</strain>
    </source>
</reference>
<dbReference type="GO" id="GO:0016787">
    <property type="term" value="F:hydrolase activity"/>
    <property type="evidence" value="ECO:0007669"/>
    <property type="project" value="UniProtKB-KW"/>
</dbReference>
<dbReference type="SUPFAM" id="SSF50199">
    <property type="entry name" value="Staphylococcal nuclease"/>
    <property type="match status" value="1"/>
</dbReference>
<keyword evidence="6" id="KW-1185">Reference proteome</keyword>
<sequence length="180" mass="21083">MKNSFYIILIVLLTAACSKSGKKRSLENELASNTKIINSYNNSENELYTVYKVIDGDTFYCTDQYNVEYKIRLIGLDTPETRNRGKKKKGYYGEEAKEYLTNLILHKNVKLEFDLDKYDQYNRVLAYVYLPDNNFVNAMLIENGYARIMTIQPNSKYSDLFYKLQQEARAAKKGIWEIEL</sequence>
<dbReference type="InterPro" id="IPR035437">
    <property type="entry name" value="SNase_OB-fold_sf"/>
</dbReference>
<gene>
    <name evidence="5" type="ORF">SAMN05421738_108152</name>
</gene>
<dbReference type="GO" id="GO:0004519">
    <property type="term" value="F:endonuclease activity"/>
    <property type="evidence" value="ECO:0007669"/>
    <property type="project" value="UniProtKB-KW"/>
</dbReference>
<evidence type="ECO:0000313" key="5">
    <source>
        <dbReference type="EMBL" id="SFN22298.1"/>
    </source>
</evidence>
<evidence type="ECO:0000256" key="2">
    <source>
        <dbReference type="ARBA" id="ARBA00022759"/>
    </source>
</evidence>
<dbReference type="InterPro" id="IPR016071">
    <property type="entry name" value="Staphylococal_nuclease_OB-fold"/>
</dbReference>
<dbReference type="AlphaFoldDB" id="A0A1I4X8I9"/>
<evidence type="ECO:0000256" key="1">
    <source>
        <dbReference type="ARBA" id="ARBA00022722"/>
    </source>
</evidence>
<feature type="domain" description="TNase-like" evidence="4">
    <location>
        <begin position="44"/>
        <end position="178"/>
    </location>
</feature>
<dbReference type="PROSITE" id="PS50830">
    <property type="entry name" value="TNASE_3"/>
    <property type="match status" value="1"/>
</dbReference>
<dbReference type="Proteomes" id="UP000199149">
    <property type="component" value="Unassembled WGS sequence"/>
</dbReference>
<dbReference type="STRING" id="684065.SAMN05421738_108152"/>
<keyword evidence="1" id="KW-0540">Nuclease</keyword>